<dbReference type="Proteomes" id="UP001157502">
    <property type="component" value="Chromosome 16"/>
</dbReference>
<dbReference type="EMBL" id="CM055743">
    <property type="protein sequence ID" value="KAJ7999579.1"/>
    <property type="molecule type" value="Genomic_DNA"/>
</dbReference>
<name>A0ACC2G768_DALPE</name>
<comment type="caution">
    <text evidence="1">The sequence shown here is derived from an EMBL/GenBank/DDBJ whole genome shotgun (WGS) entry which is preliminary data.</text>
</comment>
<sequence length="2810" mass="321171">MAAKMTSRPMDLFVTFDFKVVCSLCSVKVNEITYALPEITAHQKCSKQLLLAKAKRTSKWRPVSRRPMFPIPSQYAVCWFFTEGSGCKKHRNRCTFARSQEEAAVWTFLKRQNIDLSKFIVLITESERIASQQQDKAERILTEFSGEFLELCEGCFHSTPSIISGKRWNDTCSADAAHVWSTVLVHHLTESNGKEVYNQIRTAPPVVFYWYCDHVKRGSPCWHKPTDCQAAHSEVEMAVWLAESGGLWSRHELLQLSRESQLRKLESAQGAVLAFTQQVAVYCKACLITLSSHESFFKHCTSLEHAEMISGDLTTEYGHRAPPHGRKAEFWLCDRPDICVYGANCVKAHSVTELEEWLMRANEDNEIMRGVQAHGLMCYRDRLLDEYRNSSNEVHIMSEQVDDVTVTFDEDLCVDCLETGAEFKWSFQIKTERFLAHVALLKQEPGASFFLEGNIPEPCTYSKGEHFCSSDMTYDITVSFKSIQPGLYEQWLVLDFDMRPVLRQKLKVTVGQQSSLNPEEPPEDNGIISQNLERWHRGNKVIIPCLDKTEAKEELLNEYKPPQISFQYKPLNDDNTPMNRENYKDRMHSFLYSEELAEHKVVSRLNVRGTITLSATLDNVGFGMKIAPPGELFCAITVPYTLTPNTPEGWMLRRNVQSALIAPVSSDDQNIKVYEAIILRDATSENKMHLQLSKRCCSDLQLQESETREIEVQFQLNRLKFCEMHKAIDLLPNTERVLPDFRNCTIPVNNILIPSINAKQQRAINFIVGESDWRKSVAPLLIYGPFGTGKTFTLFTAARELIQQSDTRILICTHTNSSADLYVKYHFHPHITSGHHKMKLLRIKENKQGVPVNATDEITRQYCLLSEDGQFFLPPDKTALDGHRVVIATTAMARQFYSLKLPVGYFTHILIDEASQMLECEALMPLGLAGPFTQVVLAGDHMQMGPKLFSVDDRQRSNHTLLNRLFHYYQGQESRTALRSRIIFNENYRSTKEIVDFVSINFYVGKSDVIKAVGDVPGHPESHALRFHHVRGEAHLEKTSMSWFNMEEAACVVTIVQNLLRDWPLVWGILDQSSICVLSEGYQVTTIRKELRKIRLGRVTVENIANVQGKQFRAIVMTAVQTRDNSQPCVELFNDARVLNTAMTRAQSQVIVVGDAAALCYFGKCSRIWRNYIDICITKGSAAPKHLTDEFIEAEIKEIAKFQRSEYLDDSTDQSVMVDTKADIDAILQELQEEQNDTLDYSSDAGSSENVLEWKGLYDSDKDQIDYWMQLTREQSNVYKRGELVMETRNSGYVTPFGNPTIRIYINGRRNLDKSFDGDEVVVEVFRENKDEGKVLGVVKAAESRLVFACTIEDEDANNANKSQFHRIMMVPLNDKSPKICTLSSTKNQIPIWKCVDGQRKIIRCQDLNEDIKQNVFMVELYSWKTNPKNNRIYPFPLGNVIDIVTIGSSVEEALSILDSEYQLETSQPTHVLTEPCNWKDSQVNNRQDLRKLTTFTVDSKTSRDLDDAISVIERPRHYEIGVHIADVASFVKVGDSFDDDAKKQGATYYSHKKEPKHMFQKSVANSLSLLPGEDRMVISLVLRVDKETHKIYKHIEDEPFQFSKINSDRKLSYEEAEAIISKRSGHMATFGTLEDCVAVAYCFASEQRKARFGPTWRYRSLDPYQKPGKRRSHLMIEELNVLFNHYASEYLMKKDKTKNCITLRCQEPPDTNTIIDFKEQHKDIIPLSIQLRRNPDVDRDQILKIEHFLVLTSIWKEIVSAAGKKTVDTDKIIDLIATDDIYPQLLPVIFGFRKCLKQAYVIRSNSSPKATVGHYSLRLKSYIQASSPLRRYMDVILQRLLHSALCDTPVQYSPEEIDILGQMYEEKYKKASEYEKKAEMILCGADMRKQNALKLAFVVDVEVGDSFKVSFPFDSHSFPDSLSIQYRDLQLEDQPLHNSKQNHTTLKWKRRVYSVDIAKTHQALKRVQQSSECTQLSPMLWLAIVDALDQEKLDEAKSLILSATTKQTELSQNHAPPDLSDAGNNSCRTTEGNDKAIEKLHNVVLTLELKPGDTLQVQMMSEIKRGYWTPVVQLVCIKPTFEVCVNHAHSPITCFSERAKYPSKSIYNDTDKYREIWSPLCEMESASNAVDECDSIVIEDLELEWKNLSEKKTKGSFDLPLKYIKEWAIECNLNKCLLCIRKRGLEQTSTAHKDKEIDSQTFTWVAHGVTTNCEQPRKNCLKQAKKVHFYINHWPMETTPKCVFQKKTTYTVEIIPKLLPDIRKEMAVKNIVSANELVQKIALGQKIPKDTSQVHVPRYEITREEPPEGLPKLNESQYDAVEKVLNSNFTVIQGPPGTGKTVVGVYIVNWLVKLNSENPRTLEDPRNKDKKEVILYCGPSNKSVDVVAEKLMKFGDKLKPLRVCGRQMEMQEYPYPGSSLQWSSKTLRQERSKPELRGITLHHRIRYKENPHSGAIKVFDNRITAARESKGEELTDEEVEEYKELLNKARVHELKQHNVILCTCTAASTPNLIKTVSARQILIDECAMATEPQALIPLVHNQPEKVVLIGDHKQLRPIIKNKLVRKLGMSKSLFERYFERNIQTVMLDTQYRMDEDICKFPSKMFYEEKLKTFKIPEPPNSVLKIEKKTTHTVFVHITGKVSSLVVSTEKGNENSKANKDEKDFVVLLAKKLVEESKIDQGKIAILSPYNAQVSEIKKALKAMKLGQITVTTITKSQGSEWHYILLSTVCSLPSEEIEIEPDRAWQSKHLGFVADPNQINVAITRAKVGLCIVGNQELLSRSNTWRRLLEDYTARNCVTVPEKISVRSL</sequence>
<evidence type="ECO:0000313" key="1">
    <source>
        <dbReference type="EMBL" id="KAJ7999579.1"/>
    </source>
</evidence>
<organism evidence="1 2">
    <name type="scientific">Dallia pectoralis</name>
    <name type="common">Alaska blackfish</name>
    <dbReference type="NCBI Taxonomy" id="75939"/>
    <lineage>
        <taxon>Eukaryota</taxon>
        <taxon>Metazoa</taxon>
        <taxon>Chordata</taxon>
        <taxon>Craniata</taxon>
        <taxon>Vertebrata</taxon>
        <taxon>Euteleostomi</taxon>
        <taxon>Actinopterygii</taxon>
        <taxon>Neopterygii</taxon>
        <taxon>Teleostei</taxon>
        <taxon>Protacanthopterygii</taxon>
        <taxon>Esociformes</taxon>
        <taxon>Umbridae</taxon>
        <taxon>Dallia</taxon>
    </lineage>
</organism>
<reference evidence="1" key="1">
    <citation type="submission" date="2021-05" db="EMBL/GenBank/DDBJ databases">
        <authorList>
            <person name="Pan Q."/>
            <person name="Jouanno E."/>
            <person name="Zahm M."/>
            <person name="Klopp C."/>
            <person name="Cabau C."/>
            <person name="Louis A."/>
            <person name="Berthelot C."/>
            <person name="Parey E."/>
            <person name="Roest Crollius H."/>
            <person name="Montfort J."/>
            <person name="Robinson-Rechavi M."/>
            <person name="Bouchez O."/>
            <person name="Lampietro C."/>
            <person name="Lopez Roques C."/>
            <person name="Donnadieu C."/>
            <person name="Postlethwait J."/>
            <person name="Bobe J."/>
            <person name="Dillon D."/>
            <person name="Chandos A."/>
            <person name="von Hippel F."/>
            <person name="Guiguen Y."/>
        </authorList>
    </citation>
    <scope>NUCLEOTIDE SEQUENCE</scope>
    <source>
        <strain evidence="1">YG-Jan2019</strain>
    </source>
</reference>
<gene>
    <name evidence="1" type="ORF">DPEC_G00195880</name>
</gene>
<protein>
    <submittedName>
        <fullName evidence="1">Uncharacterized protein</fullName>
    </submittedName>
</protein>
<accession>A0ACC2G768</accession>
<proteinExistence type="predicted"/>
<evidence type="ECO:0000313" key="2">
    <source>
        <dbReference type="Proteomes" id="UP001157502"/>
    </source>
</evidence>
<keyword evidence="2" id="KW-1185">Reference proteome</keyword>